<dbReference type="SUPFAM" id="SSF51905">
    <property type="entry name" value="FAD/NAD(P)-binding domain"/>
    <property type="match status" value="1"/>
</dbReference>
<feature type="domain" description="FAD-binding" evidence="3">
    <location>
        <begin position="2"/>
        <end position="332"/>
    </location>
</feature>
<keyword evidence="2 4" id="KW-0503">Monooxygenase</keyword>
<sequence>MKAIVAGGGVAGAAAGLALARTGVRVRVYESHEDPAGPVGSFVSLAANGLRGLRALGVLDAVQAAGFPVERQRLWSGSGRLMGDVPRGRLSGDPLHSVTLMRADLVRELRAAALAAGAEIVTGARVTGAEHAGGGVRVALADGGADEADLLVGADGIWSATRRVLDPAAPEPAFGGQYSLAGTADPVPGADPGTFNMMFCRAGAFIAIAAPGGAVWWAAQVTAGRAPDLGAVALDVVRDLFPENMPAAVLRAATAVHRPTLHHVLKPVRVWRDDRVVLVGDASHPVGAGQGASMAIEDAAVLAHALRARGGVAAGLASYEADRRERVASLVKMAAANRDAKTAGPVARRVRDAVMPVVLRLFYERSTAWLYTREPVLDGAAEPAVATGRAG</sequence>
<dbReference type="PANTHER" id="PTHR13789">
    <property type="entry name" value="MONOOXYGENASE"/>
    <property type="match status" value="1"/>
</dbReference>
<name>A0ABS7G482_9ACTN</name>
<dbReference type="Gene3D" id="3.50.50.60">
    <property type="entry name" value="FAD/NAD(P)-binding domain"/>
    <property type="match status" value="1"/>
</dbReference>
<keyword evidence="1" id="KW-0560">Oxidoreductase</keyword>
<dbReference type="InterPro" id="IPR050493">
    <property type="entry name" value="FAD-dep_Monooxygenase_BioMet"/>
</dbReference>
<dbReference type="EMBL" id="JAIBOA010000024">
    <property type="protein sequence ID" value="MBW8486458.1"/>
    <property type="molecule type" value="Genomic_DNA"/>
</dbReference>
<dbReference type="RefSeq" id="WP_220169700.1">
    <property type="nucleotide sequence ID" value="NZ_JAIBOA010000024.1"/>
</dbReference>
<reference evidence="4 5" key="1">
    <citation type="submission" date="2021-07" db="EMBL/GenBank/DDBJ databases">
        <title>Actinomadura sp. PM05-2 isolated from lichen.</title>
        <authorList>
            <person name="Somphong A."/>
            <person name="Phongsopitanun W."/>
            <person name="Tanasupawat S."/>
            <person name="Peongsungnone V."/>
        </authorList>
    </citation>
    <scope>NUCLEOTIDE SEQUENCE [LARGE SCALE GENOMIC DNA]</scope>
    <source>
        <strain evidence="4 5">PM05-2</strain>
    </source>
</reference>
<organism evidence="4 5">
    <name type="scientific">Actinomadura parmotrematis</name>
    <dbReference type="NCBI Taxonomy" id="2864039"/>
    <lineage>
        <taxon>Bacteria</taxon>
        <taxon>Bacillati</taxon>
        <taxon>Actinomycetota</taxon>
        <taxon>Actinomycetes</taxon>
        <taxon>Streptosporangiales</taxon>
        <taxon>Thermomonosporaceae</taxon>
        <taxon>Actinomadura</taxon>
    </lineage>
</organism>
<evidence type="ECO:0000313" key="4">
    <source>
        <dbReference type="EMBL" id="MBW8486458.1"/>
    </source>
</evidence>
<evidence type="ECO:0000259" key="3">
    <source>
        <dbReference type="Pfam" id="PF01494"/>
    </source>
</evidence>
<evidence type="ECO:0000256" key="2">
    <source>
        <dbReference type="ARBA" id="ARBA00023033"/>
    </source>
</evidence>
<proteinExistence type="predicted"/>
<protein>
    <submittedName>
        <fullName evidence="4">FAD-dependent monooxygenase</fullName>
    </submittedName>
</protein>
<dbReference type="InterPro" id="IPR002938">
    <property type="entry name" value="FAD-bd"/>
</dbReference>
<keyword evidence="5" id="KW-1185">Reference proteome</keyword>
<dbReference type="Pfam" id="PF01494">
    <property type="entry name" value="FAD_binding_3"/>
    <property type="match status" value="1"/>
</dbReference>
<accession>A0ABS7G482</accession>
<dbReference type="PANTHER" id="PTHR13789:SF309">
    <property type="entry name" value="PUTATIVE (AFU_ORTHOLOGUE AFUA_6G14510)-RELATED"/>
    <property type="match status" value="1"/>
</dbReference>
<gene>
    <name evidence="4" type="ORF">K1Y72_29110</name>
</gene>
<comment type="caution">
    <text evidence="4">The sequence shown here is derived from an EMBL/GenBank/DDBJ whole genome shotgun (WGS) entry which is preliminary data.</text>
</comment>
<evidence type="ECO:0000256" key="1">
    <source>
        <dbReference type="ARBA" id="ARBA00023002"/>
    </source>
</evidence>
<evidence type="ECO:0000313" key="5">
    <source>
        <dbReference type="Proteomes" id="UP000774570"/>
    </source>
</evidence>
<dbReference type="GO" id="GO:0004497">
    <property type="term" value="F:monooxygenase activity"/>
    <property type="evidence" value="ECO:0007669"/>
    <property type="project" value="UniProtKB-KW"/>
</dbReference>
<dbReference type="InterPro" id="IPR036188">
    <property type="entry name" value="FAD/NAD-bd_sf"/>
</dbReference>
<dbReference type="Proteomes" id="UP000774570">
    <property type="component" value="Unassembled WGS sequence"/>
</dbReference>
<dbReference type="PRINTS" id="PR00420">
    <property type="entry name" value="RNGMNOXGNASE"/>
</dbReference>